<keyword evidence="2 7" id="KW-0812">Transmembrane</keyword>
<dbReference type="PANTHER" id="PTHR30518:SF2">
    <property type="entry name" value="ENDOLYTIC MUREIN TRANSGLYCOSYLASE"/>
    <property type="match status" value="1"/>
</dbReference>
<evidence type="ECO:0000256" key="2">
    <source>
        <dbReference type="ARBA" id="ARBA00022692"/>
    </source>
</evidence>
<evidence type="ECO:0000256" key="4">
    <source>
        <dbReference type="ARBA" id="ARBA00023136"/>
    </source>
</evidence>
<dbReference type="EMBL" id="MFUG01000015">
    <property type="protein sequence ID" value="OGI75848.1"/>
    <property type="molecule type" value="Genomic_DNA"/>
</dbReference>
<accession>A0A1F6W1P5</accession>
<evidence type="ECO:0000256" key="5">
    <source>
        <dbReference type="ARBA" id="ARBA00023239"/>
    </source>
</evidence>
<comment type="caution">
    <text evidence="8">The sequence shown here is derived from an EMBL/GenBank/DDBJ whole genome shotgun (WGS) entry which is preliminary data.</text>
</comment>
<dbReference type="GO" id="GO:0016829">
    <property type="term" value="F:lyase activity"/>
    <property type="evidence" value="ECO:0007669"/>
    <property type="project" value="UniProtKB-KW"/>
</dbReference>
<keyword evidence="6" id="KW-0961">Cell wall biogenesis/degradation</keyword>
<organism evidence="8 9">
    <name type="scientific">Candidatus Nomurabacteria bacterium RIFCSPHIGHO2_02_FULL_42_19</name>
    <dbReference type="NCBI Taxonomy" id="1801756"/>
    <lineage>
        <taxon>Bacteria</taxon>
        <taxon>Candidatus Nomuraibacteriota</taxon>
    </lineage>
</organism>
<sequence>MYPDLFKSKVFYLPATFLFLVAVVFLTFNSKNEPPKEIVIPVTIPEGYDTSEAADVFASKLTTFDKDRFLLIAKAKEGFLFPDTYYFFKLDNEDDALRLMSANFEKKVAPLRSQIVLTGKTEKEIITMASIIEREAKGDADRSLISGILWKRLSLGMPLQVDAELETYKTKGLPKSPVCNPGLEAIKAAIYPEASNYLYYLHDKDGNIYYARNFEEHKANKLKYLTQ</sequence>
<dbReference type="InterPro" id="IPR003770">
    <property type="entry name" value="MLTG-like"/>
</dbReference>
<evidence type="ECO:0000256" key="6">
    <source>
        <dbReference type="ARBA" id="ARBA00023316"/>
    </source>
</evidence>
<evidence type="ECO:0008006" key="10">
    <source>
        <dbReference type="Google" id="ProtNLM"/>
    </source>
</evidence>
<dbReference type="GO" id="GO:0071555">
    <property type="term" value="P:cell wall organization"/>
    <property type="evidence" value="ECO:0007669"/>
    <property type="project" value="UniProtKB-KW"/>
</dbReference>
<name>A0A1F6W1P5_9BACT</name>
<keyword evidence="1" id="KW-1003">Cell membrane</keyword>
<dbReference type="PANTHER" id="PTHR30518">
    <property type="entry name" value="ENDOLYTIC MUREIN TRANSGLYCOSYLASE"/>
    <property type="match status" value="1"/>
</dbReference>
<feature type="transmembrane region" description="Helical" evidence="7">
    <location>
        <begin position="12"/>
        <end position="28"/>
    </location>
</feature>
<evidence type="ECO:0000256" key="7">
    <source>
        <dbReference type="SAM" id="Phobius"/>
    </source>
</evidence>
<gene>
    <name evidence="8" type="ORF">A3C67_02125</name>
</gene>
<keyword evidence="3 7" id="KW-1133">Transmembrane helix</keyword>
<keyword evidence="4 7" id="KW-0472">Membrane</keyword>
<evidence type="ECO:0000256" key="3">
    <source>
        <dbReference type="ARBA" id="ARBA00022989"/>
    </source>
</evidence>
<reference evidence="8 9" key="1">
    <citation type="journal article" date="2016" name="Nat. Commun.">
        <title>Thousands of microbial genomes shed light on interconnected biogeochemical processes in an aquifer system.</title>
        <authorList>
            <person name="Anantharaman K."/>
            <person name="Brown C.T."/>
            <person name="Hug L.A."/>
            <person name="Sharon I."/>
            <person name="Castelle C.J."/>
            <person name="Probst A.J."/>
            <person name="Thomas B.C."/>
            <person name="Singh A."/>
            <person name="Wilkins M.J."/>
            <person name="Karaoz U."/>
            <person name="Brodie E.L."/>
            <person name="Williams K.H."/>
            <person name="Hubbard S.S."/>
            <person name="Banfield J.F."/>
        </authorList>
    </citation>
    <scope>NUCLEOTIDE SEQUENCE [LARGE SCALE GENOMIC DNA]</scope>
</reference>
<keyword evidence="5" id="KW-0456">Lyase</keyword>
<dbReference type="Proteomes" id="UP000179275">
    <property type="component" value="Unassembled WGS sequence"/>
</dbReference>
<dbReference type="STRING" id="1801756.A3C67_02125"/>
<evidence type="ECO:0000313" key="9">
    <source>
        <dbReference type="Proteomes" id="UP000179275"/>
    </source>
</evidence>
<dbReference type="Pfam" id="PF02618">
    <property type="entry name" value="YceG"/>
    <property type="match status" value="2"/>
</dbReference>
<proteinExistence type="predicted"/>
<evidence type="ECO:0000256" key="1">
    <source>
        <dbReference type="ARBA" id="ARBA00022475"/>
    </source>
</evidence>
<protein>
    <recommendedName>
        <fullName evidence="10">Aminodeoxychorismate lyase</fullName>
    </recommendedName>
</protein>
<evidence type="ECO:0000313" key="8">
    <source>
        <dbReference type="EMBL" id="OGI75848.1"/>
    </source>
</evidence>
<dbReference type="AlphaFoldDB" id="A0A1F6W1P5"/>